<dbReference type="InterPro" id="IPR003141">
    <property type="entry name" value="Pol/His_phosphatase_N"/>
</dbReference>
<dbReference type="Pfam" id="PF02811">
    <property type="entry name" value="PHP"/>
    <property type="match status" value="1"/>
</dbReference>
<evidence type="ECO:0000256" key="6">
    <source>
        <dbReference type="ARBA" id="ARBA00022705"/>
    </source>
</evidence>
<dbReference type="Gene3D" id="1.10.10.1600">
    <property type="entry name" value="Bacterial DNA polymerase III alpha subunit, thumb domain"/>
    <property type="match status" value="1"/>
</dbReference>
<evidence type="ECO:0000256" key="1">
    <source>
        <dbReference type="ARBA" id="ARBA00004496"/>
    </source>
</evidence>
<dbReference type="CDD" id="cd04485">
    <property type="entry name" value="DnaE_OBF"/>
    <property type="match status" value="1"/>
</dbReference>
<dbReference type="Pfam" id="PF17657">
    <property type="entry name" value="DNA_pol3_finger"/>
    <property type="match status" value="1"/>
</dbReference>
<dbReference type="InterPro" id="IPR041931">
    <property type="entry name" value="DNA_pol3_alpha_thumb_dom"/>
</dbReference>
<dbReference type="Gene3D" id="1.10.150.870">
    <property type="match status" value="1"/>
</dbReference>
<keyword evidence="6" id="KW-0235">DNA replication</keyword>
<dbReference type="SMART" id="SM00481">
    <property type="entry name" value="POLIIIAc"/>
    <property type="match status" value="1"/>
</dbReference>
<dbReference type="NCBIfam" id="NF004226">
    <property type="entry name" value="PRK05673.1"/>
    <property type="match status" value="1"/>
</dbReference>
<proteinExistence type="predicted"/>
<dbReference type="GO" id="GO:0005737">
    <property type="term" value="C:cytoplasm"/>
    <property type="evidence" value="ECO:0007669"/>
    <property type="project" value="UniProtKB-SubCell"/>
</dbReference>
<evidence type="ECO:0000259" key="9">
    <source>
        <dbReference type="SMART" id="SM00481"/>
    </source>
</evidence>
<dbReference type="PANTHER" id="PTHR32294">
    <property type="entry name" value="DNA POLYMERASE III SUBUNIT ALPHA"/>
    <property type="match status" value="1"/>
</dbReference>
<evidence type="ECO:0000256" key="8">
    <source>
        <dbReference type="ARBA" id="ARBA00049244"/>
    </source>
</evidence>
<evidence type="ECO:0000313" key="10">
    <source>
        <dbReference type="EMBL" id="KGA16176.1"/>
    </source>
</evidence>
<dbReference type="InterPro" id="IPR016195">
    <property type="entry name" value="Pol/histidinol_Pase-like"/>
</dbReference>
<dbReference type="GO" id="GO:0003887">
    <property type="term" value="F:DNA-directed DNA polymerase activity"/>
    <property type="evidence" value="ECO:0007669"/>
    <property type="project" value="UniProtKB-KW"/>
</dbReference>
<dbReference type="InterPro" id="IPR004365">
    <property type="entry name" value="NA-bd_OB_tRNA"/>
</dbReference>
<dbReference type="GO" id="GO:0003676">
    <property type="term" value="F:nucleic acid binding"/>
    <property type="evidence" value="ECO:0007669"/>
    <property type="project" value="InterPro"/>
</dbReference>
<dbReference type="EMBL" id="JNSK01000073">
    <property type="protein sequence ID" value="KGA16176.1"/>
    <property type="molecule type" value="Genomic_DNA"/>
</dbReference>
<comment type="subcellular location">
    <subcellularLocation>
        <location evidence="1">Cytoplasm</location>
    </subcellularLocation>
</comment>
<dbReference type="AlphaFoldDB" id="A0A094QNM1"/>
<dbReference type="GO" id="GO:0008408">
    <property type="term" value="F:3'-5' exonuclease activity"/>
    <property type="evidence" value="ECO:0007669"/>
    <property type="project" value="InterPro"/>
</dbReference>
<sequence>MTGTPSDSFVHLHVHTEYSMLDGAARVGDLVAEVARQQMPAIAMTDHGNVFGAFDFYKQATSVGVKPIIGIEAYVAPESRHEKKRVQWASGGDDDVSGGGAYTHMTILAENNQGLANLFRLSSLASLEGYYYKPRMDRELLSRYADGLIATTGCPGGEIQTRLRMGNYREALRAASDYRDIFGASNFYLELMDHGIDIENRVRADLLKLASELKLPLLATNDLHYTFAEDGAAHEALLCVQSGSTLADPKRFKFDNHEFYVKTAAQMRELFKDIPESCDNTLLIAERCNVTLREGENLLPRFEVPQGESEDSWLRALSHEGLKSRLGDKVTPVHLQRLDYELDVMIKMGFPGYFLVVADLCSHAREVGIRVGPGRGSAAGSLVAYALGITGLDPLEHGLLFERFLNPERISMPDIDLDFDERRRSEMIRYATEKYGDDRVAQIITYGTIKSKQALKDATRVLGYPYAIGEKLTKALPPSVMGKDITLGGVFDKDDPRHGEAGEFRTLYDTDADSKRVVDLAKGLEGLKRQWGVHAAGVILSREPLLDVIPIHRREADGAIITQFDMGACEATGLLKMDFLGLRNLSVLDDALQNIKLNLDIEIVLEDLPLSDQKTFELLSRGDTLGVFQLDGGPMRALLRSMAPDSFADISAVIALYRPGPMGENAHNNYADRKNGRKPVEAIHPELREPLAEILGDTYGLIVYQEQVMAIAQKVAGFSLGRADLLRKAMGKKNKEILDKEYIPFEAGMKSNGFGDAAIKRLWEVLIPFSDYAFNRAHSAGYGVVSFWTAYLKANYPTEYMAALLTSVRDDKDKSALYLSECRRMGISVLPPDVNESNSEYTPRGKDIRFGLAAIRNVGEGVVASIKSAREAKGAFTSFGDFLAKVDAQVCNKKTIESLIKAGAFDELGHHRKGLVAVHLTAIDAVIESKRAEAIGQFDLFGDVGGSQMSGLEIDIPTGEWDKATLLAFEREMLGLYVSDHPLLGVEHILRSNTDMSISALLDDGGVQEGFVTIGGLITGISRKVSRQGSSWAIVTVEDLEGALEVLFFSNTYNQYALTLIEDRVVTIRGRVDRREDQVRFSAFEMSPLDITSGPVGPLLISLPMSSCTPPIVERIKEILRSHPGKREVHLQINDAGSNTMMKIDALVTSSPSLSADLKSILGPDCLVRS</sequence>
<evidence type="ECO:0000256" key="5">
    <source>
        <dbReference type="ARBA" id="ARBA00022695"/>
    </source>
</evidence>
<feature type="domain" description="Polymerase/histidinol phosphatase N-terminal" evidence="9">
    <location>
        <begin position="10"/>
        <end position="77"/>
    </location>
</feature>
<reference evidence="10" key="1">
    <citation type="submission" date="2014-05" db="EMBL/GenBank/DDBJ databases">
        <title>Key roles for freshwater Actinobacteria revealed by deep metagenomic sequencing.</title>
        <authorList>
            <person name="Ghai R."/>
            <person name="Mizuno C.M."/>
            <person name="Picazo A."/>
            <person name="Camacho A."/>
            <person name="Rodriguez-Valera F."/>
        </authorList>
    </citation>
    <scope>NUCLEOTIDE SEQUENCE</scope>
</reference>
<gene>
    <name evidence="10" type="ORF">GM50_15235</name>
</gene>
<dbReference type="NCBIfam" id="TIGR00594">
    <property type="entry name" value="polc"/>
    <property type="match status" value="1"/>
</dbReference>
<evidence type="ECO:0000256" key="4">
    <source>
        <dbReference type="ARBA" id="ARBA00022679"/>
    </source>
</evidence>
<comment type="catalytic activity">
    <reaction evidence="8">
        <text>DNA(n) + a 2'-deoxyribonucleoside 5'-triphosphate = DNA(n+1) + diphosphate</text>
        <dbReference type="Rhea" id="RHEA:22508"/>
        <dbReference type="Rhea" id="RHEA-COMP:17339"/>
        <dbReference type="Rhea" id="RHEA-COMP:17340"/>
        <dbReference type="ChEBI" id="CHEBI:33019"/>
        <dbReference type="ChEBI" id="CHEBI:61560"/>
        <dbReference type="ChEBI" id="CHEBI:173112"/>
        <dbReference type="EC" id="2.7.7.7"/>
    </reaction>
</comment>
<dbReference type="InterPro" id="IPR004805">
    <property type="entry name" value="DnaE2/DnaE/PolC"/>
</dbReference>
<dbReference type="SUPFAM" id="SSF89550">
    <property type="entry name" value="PHP domain-like"/>
    <property type="match status" value="1"/>
</dbReference>
<keyword evidence="5" id="KW-0548">Nucleotidyltransferase</keyword>
<dbReference type="InterPro" id="IPR011708">
    <property type="entry name" value="DNA_pol3_alpha_NTPase_dom"/>
</dbReference>
<dbReference type="InterPro" id="IPR004013">
    <property type="entry name" value="PHP_dom"/>
</dbReference>
<dbReference type="Pfam" id="PF07733">
    <property type="entry name" value="DNA_pol3_alpha"/>
    <property type="match status" value="1"/>
</dbReference>
<keyword evidence="4" id="KW-0808">Transferase</keyword>
<keyword evidence="7" id="KW-0239">DNA-directed DNA polymerase</keyword>
<dbReference type="Pfam" id="PF01336">
    <property type="entry name" value="tRNA_anti-codon"/>
    <property type="match status" value="1"/>
</dbReference>
<accession>A0A094QNM1</accession>
<dbReference type="CDD" id="cd12113">
    <property type="entry name" value="PHP_PolIIIA_DnaE3"/>
    <property type="match status" value="1"/>
</dbReference>
<dbReference type="NCBIfam" id="NF005298">
    <property type="entry name" value="PRK06826.1"/>
    <property type="match status" value="1"/>
</dbReference>
<name>A0A094QNM1_9ZZZZ</name>
<dbReference type="Pfam" id="PF14579">
    <property type="entry name" value="HHH_6"/>
    <property type="match status" value="1"/>
</dbReference>
<dbReference type="GO" id="GO:0006260">
    <property type="term" value="P:DNA replication"/>
    <property type="evidence" value="ECO:0007669"/>
    <property type="project" value="UniProtKB-KW"/>
</dbReference>
<comment type="caution">
    <text evidence="10">The sequence shown here is derived from an EMBL/GenBank/DDBJ whole genome shotgun (WGS) entry which is preliminary data.</text>
</comment>
<dbReference type="InterPro" id="IPR029460">
    <property type="entry name" value="DNAPol_HHH"/>
</dbReference>
<evidence type="ECO:0000256" key="2">
    <source>
        <dbReference type="ARBA" id="ARBA00012417"/>
    </source>
</evidence>
<dbReference type="InterPro" id="IPR040982">
    <property type="entry name" value="DNA_pol3_finger"/>
</dbReference>
<dbReference type="PANTHER" id="PTHR32294:SF0">
    <property type="entry name" value="DNA POLYMERASE III SUBUNIT ALPHA"/>
    <property type="match status" value="1"/>
</dbReference>
<dbReference type="EC" id="2.7.7.7" evidence="2"/>
<evidence type="ECO:0000256" key="3">
    <source>
        <dbReference type="ARBA" id="ARBA00019114"/>
    </source>
</evidence>
<protein>
    <recommendedName>
        <fullName evidence="3">DNA polymerase III subunit alpha</fullName>
        <ecNumber evidence="2">2.7.7.7</ecNumber>
    </recommendedName>
</protein>
<evidence type="ECO:0000256" key="7">
    <source>
        <dbReference type="ARBA" id="ARBA00022932"/>
    </source>
</evidence>
<dbReference type="Gene3D" id="3.20.20.140">
    <property type="entry name" value="Metal-dependent hydrolases"/>
    <property type="match status" value="1"/>
</dbReference>
<organism evidence="10">
    <name type="scientific">freshwater metagenome</name>
    <dbReference type="NCBI Taxonomy" id="449393"/>
    <lineage>
        <taxon>unclassified sequences</taxon>
        <taxon>metagenomes</taxon>
        <taxon>ecological metagenomes</taxon>
    </lineage>
</organism>